<feature type="compositionally biased region" description="Basic residues" evidence="1">
    <location>
        <begin position="225"/>
        <end position="239"/>
    </location>
</feature>
<dbReference type="EMBL" id="CAVMBE010000010">
    <property type="protein sequence ID" value="CAK3897391.1"/>
    <property type="molecule type" value="Genomic_DNA"/>
</dbReference>
<evidence type="ECO:0000259" key="2">
    <source>
        <dbReference type="Pfam" id="PF12898"/>
    </source>
</evidence>
<reference evidence="3" key="1">
    <citation type="submission" date="2023-11" db="EMBL/GenBank/DDBJ databases">
        <authorList>
            <person name="Alioto T."/>
            <person name="Alioto T."/>
            <person name="Gomez Garrido J."/>
        </authorList>
    </citation>
    <scope>NUCLEOTIDE SEQUENCE</scope>
</reference>
<protein>
    <recommendedName>
        <fullName evidence="2">Stc1 domain-containing protein</fullName>
    </recommendedName>
</protein>
<gene>
    <name evidence="3" type="ORF">LECACI_7A002402</name>
</gene>
<name>A0AAI8YUU8_9PEZI</name>
<evidence type="ECO:0000256" key="1">
    <source>
        <dbReference type="SAM" id="MobiDB-lite"/>
    </source>
</evidence>
<feature type="domain" description="Stc1" evidence="2">
    <location>
        <begin position="29"/>
        <end position="116"/>
    </location>
</feature>
<dbReference type="InterPro" id="IPR024630">
    <property type="entry name" value="Stc1"/>
</dbReference>
<dbReference type="AlphaFoldDB" id="A0AAI8YUU8"/>
<dbReference type="Proteomes" id="UP001296104">
    <property type="component" value="Unassembled WGS sequence"/>
</dbReference>
<comment type="caution">
    <text evidence="3">The sequence shown here is derived from an EMBL/GenBank/DDBJ whole genome shotgun (WGS) entry which is preliminary data.</text>
</comment>
<proteinExistence type="predicted"/>
<organism evidence="3 4">
    <name type="scientific">Lecanosticta acicola</name>
    <dbReference type="NCBI Taxonomy" id="111012"/>
    <lineage>
        <taxon>Eukaryota</taxon>
        <taxon>Fungi</taxon>
        <taxon>Dikarya</taxon>
        <taxon>Ascomycota</taxon>
        <taxon>Pezizomycotina</taxon>
        <taxon>Dothideomycetes</taxon>
        <taxon>Dothideomycetidae</taxon>
        <taxon>Mycosphaerellales</taxon>
        <taxon>Mycosphaerellaceae</taxon>
        <taxon>Lecanosticta</taxon>
    </lineage>
</organism>
<evidence type="ECO:0000313" key="3">
    <source>
        <dbReference type="EMBL" id="CAK3897391.1"/>
    </source>
</evidence>
<sequence length="260" mass="27705">MAPGAVYKRNGGGAGWNTMKNVPVPTEIKCNSCKKVKNKDAFSNKRQNDLVDKMRSSATKKESFDPTLVEYIACIGCTGQQAYERECSVCDVTKAITAFNKTQRKKDDAVCEKCMQKRLNYEPDADDSDAGDDSEDSSDASDDEPYLIDTDIESGSTAFNPTASGAGTYLKSTSGSTGGVRLSTAPSESYNTVSTSTAGPSTTVSVASTARRATATVTNVPGSKRWAKAPKAPVRKPSKPSKPEQDIDECEIADSDSDSD</sequence>
<feature type="compositionally biased region" description="Low complexity" evidence="1">
    <location>
        <begin position="192"/>
        <end position="220"/>
    </location>
</feature>
<accession>A0AAI8YUU8</accession>
<keyword evidence="4" id="KW-1185">Reference proteome</keyword>
<evidence type="ECO:0000313" key="4">
    <source>
        <dbReference type="Proteomes" id="UP001296104"/>
    </source>
</evidence>
<dbReference type="Pfam" id="PF12898">
    <property type="entry name" value="Stc1"/>
    <property type="match status" value="1"/>
</dbReference>
<feature type="compositionally biased region" description="Acidic residues" evidence="1">
    <location>
        <begin position="246"/>
        <end position="260"/>
    </location>
</feature>
<feature type="compositionally biased region" description="Polar residues" evidence="1">
    <location>
        <begin position="153"/>
        <end position="175"/>
    </location>
</feature>
<feature type="compositionally biased region" description="Acidic residues" evidence="1">
    <location>
        <begin position="123"/>
        <end position="152"/>
    </location>
</feature>
<feature type="region of interest" description="Disordered" evidence="1">
    <location>
        <begin position="122"/>
        <end position="260"/>
    </location>
</feature>